<dbReference type="AlphaFoldDB" id="A0A1H1FSS5"/>
<dbReference type="EMBL" id="FNKK01000002">
    <property type="protein sequence ID" value="SDR03974.1"/>
    <property type="molecule type" value="Genomic_DNA"/>
</dbReference>
<dbReference type="Proteomes" id="UP000217103">
    <property type="component" value="Unassembled WGS sequence"/>
</dbReference>
<evidence type="ECO:0000313" key="1">
    <source>
        <dbReference type="EMBL" id="SDR03974.1"/>
    </source>
</evidence>
<keyword evidence="2" id="KW-1185">Reference proteome</keyword>
<proteinExistence type="predicted"/>
<organism evidence="1 2">
    <name type="scientific">Thermostaphylospora chromogena</name>
    <dbReference type="NCBI Taxonomy" id="35622"/>
    <lineage>
        <taxon>Bacteria</taxon>
        <taxon>Bacillati</taxon>
        <taxon>Actinomycetota</taxon>
        <taxon>Actinomycetes</taxon>
        <taxon>Streptosporangiales</taxon>
        <taxon>Thermomonosporaceae</taxon>
        <taxon>Thermostaphylospora</taxon>
    </lineage>
</organism>
<dbReference type="Gene3D" id="1.25.40.10">
    <property type="entry name" value="Tetratricopeptide repeat domain"/>
    <property type="match status" value="1"/>
</dbReference>
<dbReference type="STRING" id="35622.SAMN04489764_3159"/>
<dbReference type="SMART" id="SM00671">
    <property type="entry name" value="SEL1"/>
    <property type="match status" value="2"/>
</dbReference>
<protein>
    <submittedName>
        <fullName evidence="1">Sel1 repeat-containing protein</fullName>
    </submittedName>
</protein>
<dbReference type="InterPro" id="IPR011990">
    <property type="entry name" value="TPR-like_helical_dom_sf"/>
</dbReference>
<dbReference type="Pfam" id="PF08238">
    <property type="entry name" value="Sel1"/>
    <property type="match status" value="2"/>
</dbReference>
<reference evidence="1 2" key="1">
    <citation type="submission" date="2016-10" db="EMBL/GenBank/DDBJ databases">
        <authorList>
            <person name="de Groot N.N."/>
        </authorList>
    </citation>
    <scope>NUCLEOTIDE SEQUENCE [LARGE SCALE GENOMIC DNA]</scope>
    <source>
        <strain evidence="1 2">DSM 43794</strain>
    </source>
</reference>
<gene>
    <name evidence="1" type="ORF">SAMN04489764_3159</name>
</gene>
<dbReference type="InterPro" id="IPR006597">
    <property type="entry name" value="Sel1-like"/>
</dbReference>
<sequence>MGVERDEAKSEALLGEAVKSGLPTACGLFADRLSKQGNFEEARRYYQIAAEGGFTEAMPLLAKWYRDGIGGPPDKVQALRWLLKLIDFGDNSRWREIMSLARSMSDEEIREATRLVDRADEADFLIQKAKR</sequence>
<dbReference type="SUPFAM" id="SSF81901">
    <property type="entry name" value="HCP-like"/>
    <property type="match status" value="1"/>
</dbReference>
<name>A0A1H1FSS5_9ACTN</name>
<evidence type="ECO:0000313" key="2">
    <source>
        <dbReference type="Proteomes" id="UP000217103"/>
    </source>
</evidence>
<accession>A0A1H1FSS5</accession>